<dbReference type="KEGG" id="led:BBK82_05820"/>
<name>A0A1B2HXT0_9PSEU</name>
<accession>A0A1B2HXT0</accession>
<evidence type="ECO:0000313" key="1">
    <source>
        <dbReference type="EMBL" id="ANZ42514.1"/>
    </source>
</evidence>
<dbReference type="InterPro" id="IPR013493">
    <property type="entry name" value="CHP02677"/>
</dbReference>
<gene>
    <name evidence="1" type="ORF">BBK82_05820</name>
</gene>
<dbReference type="RefSeq" id="WP_065920840.1">
    <property type="nucleotide sequence ID" value="NZ_CP016793.1"/>
</dbReference>
<protein>
    <submittedName>
        <fullName evidence="1">TIGR02677 family protein</fullName>
    </submittedName>
</protein>
<reference evidence="1 2" key="1">
    <citation type="submission" date="2016-07" db="EMBL/GenBank/DDBJ databases">
        <title>Complete genome sequence of the Lentzea guizhouensis DHS C013.</title>
        <authorList>
            <person name="Cao C."/>
        </authorList>
    </citation>
    <scope>NUCLEOTIDE SEQUENCE [LARGE SCALE GENOMIC DNA]</scope>
    <source>
        <strain evidence="1 2">DHS C013</strain>
    </source>
</reference>
<proteinExistence type="predicted"/>
<dbReference type="STRING" id="1586287.BBK82_05820"/>
<evidence type="ECO:0000313" key="2">
    <source>
        <dbReference type="Proteomes" id="UP000093053"/>
    </source>
</evidence>
<dbReference type="NCBIfam" id="TIGR02677">
    <property type="entry name" value="TIGR02677 family protein"/>
    <property type="match status" value="1"/>
</dbReference>
<sequence>MTTFPTVPADLFRFTTGPNAELHTAVLHAFGEANERLETALTLDDVHHELRRNHRPVSDEELKSALRSLRQWGLVDTVQHHATHYTSADDYERENLRHVLTRRGEAATAAARYARKIIGSTGVLEAAHLDAIADRLEELRTSDVRTYAALLELESHLDAFQTGVQLFHGELKRVQTQDDAKRETVAHLQTFVSDLDARKERIRQTLALIDAEEVRERALKSAHVRDELQWLQQRKDAWAMLTAWFEEQRIDELEDIARTVIVELLRALDRISEQRRKPTNTAADFRALASWFARTNNDDEAHELFNAAFGLWPARHAHLQHADGELIPSAEPWHNTPAVPVSPQLRRTGKQEHIGATGKVRDVEQIRRARKEQAQRERHELELAWQQLQTDGPIRISSLQELDHDAFDRLLDLVGRALAALPDSTGTRAASTSDGRVHIRLRNARGWAKITTQRGTLSGPDYVIEVQRR</sequence>
<organism evidence="1 2">
    <name type="scientific">Lentzea guizhouensis</name>
    <dbReference type="NCBI Taxonomy" id="1586287"/>
    <lineage>
        <taxon>Bacteria</taxon>
        <taxon>Bacillati</taxon>
        <taxon>Actinomycetota</taxon>
        <taxon>Actinomycetes</taxon>
        <taxon>Pseudonocardiales</taxon>
        <taxon>Pseudonocardiaceae</taxon>
        <taxon>Lentzea</taxon>
    </lineage>
</organism>
<dbReference type="AlphaFoldDB" id="A0A1B2HXT0"/>
<dbReference type="Pfam" id="PF09660">
    <property type="entry name" value="DUF2397"/>
    <property type="match status" value="1"/>
</dbReference>
<keyword evidence="2" id="KW-1185">Reference proteome</keyword>
<dbReference type="EMBL" id="CP016793">
    <property type="protein sequence ID" value="ANZ42514.1"/>
    <property type="molecule type" value="Genomic_DNA"/>
</dbReference>
<dbReference type="Proteomes" id="UP000093053">
    <property type="component" value="Chromosome"/>
</dbReference>